<evidence type="ECO:0000313" key="6">
    <source>
        <dbReference type="Proteomes" id="UP000717696"/>
    </source>
</evidence>
<dbReference type="Proteomes" id="UP000717696">
    <property type="component" value="Unassembled WGS sequence"/>
</dbReference>
<feature type="region of interest" description="Disordered" evidence="3">
    <location>
        <begin position="1"/>
        <end position="28"/>
    </location>
</feature>
<comment type="subcellular location">
    <subcellularLocation>
        <location evidence="1">Nucleus</location>
    </subcellularLocation>
</comment>
<reference evidence="5" key="1">
    <citation type="journal article" date="2021" name="Nat. Commun.">
        <title>Genetic determinants of endophytism in the Arabidopsis root mycobiome.</title>
        <authorList>
            <person name="Mesny F."/>
            <person name="Miyauchi S."/>
            <person name="Thiergart T."/>
            <person name="Pickel B."/>
            <person name="Atanasova L."/>
            <person name="Karlsson M."/>
            <person name="Huettel B."/>
            <person name="Barry K.W."/>
            <person name="Haridas S."/>
            <person name="Chen C."/>
            <person name="Bauer D."/>
            <person name="Andreopoulos W."/>
            <person name="Pangilinan J."/>
            <person name="LaButti K."/>
            <person name="Riley R."/>
            <person name="Lipzen A."/>
            <person name="Clum A."/>
            <person name="Drula E."/>
            <person name="Henrissat B."/>
            <person name="Kohler A."/>
            <person name="Grigoriev I.V."/>
            <person name="Martin F.M."/>
            <person name="Hacquard S."/>
        </authorList>
    </citation>
    <scope>NUCLEOTIDE SEQUENCE</scope>
    <source>
        <strain evidence="5">MPI-CAGE-AT-0021</strain>
    </source>
</reference>
<dbReference type="GO" id="GO:0005634">
    <property type="term" value="C:nucleus"/>
    <property type="evidence" value="ECO:0007669"/>
    <property type="project" value="UniProtKB-SubCell"/>
</dbReference>
<dbReference type="SMART" id="SM00066">
    <property type="entry name" value="GAL4"/>
    <property type="match status" value="1"/>
</dbReference>
<evidence type="ECO:0000259" key="4">
    <source>
        <dbReference type="PROSITE" id="PS50048"/>
    </source>
</evidence>
<accession>A0A9P9EUF3</accession>
<gene>
    <name evidence="5" type="ORF">B0J13DRAFT_553531</name>
</gene>
<dbReference type="InterPro" id="IPR036864">
    <property type="entry name" value="Zn2-C6_fun-type_DNA-bd_sf"/>
</dbReference>
<dbReference type="Gene3D" id="4.10.240.10">
    <property type="entry name" value="Zn(2)-C6 fungal-type DNA-binding domain"/>
    <property type="match status" value="1"/>
</dbReference>
<dbReference type="SUPFAM" id="SSF57701">
    <property type="entry name" value="Zn2/Cys6 DNA-binding domain"/>
    <property type="match status" value="1"/>
</dbReference>
<dbReference type="GO" id="GO:0000981">
    <property type="term" value="F:DNA-binding transcription factor activity, RNA polymerase II-specific"/>
    <property type="evidence" value="ECO:0007669"/>
    <property type="project" value="InterPro"/>
</dbReference>
<proteinExistence type="predicted"/>
<dbReference type="InterPro" id="IPR001138">
    <property type="entry name" value="Zn2Cys6_DnaBD"/>
</dbReference>
<evidence type="ECO:0000256" key="1">
    <source>
        <dbReference type="ARBA" id="ARBA00004123"/>
    </source>
</evidence>
<keyword evidence="6" id="KW-1185">Reference proteome</keyword>
<dbReference type="GO" id="GO:0045944">
    <property type="term" value="P:positive regulation of transcription by RNA polymerase II"/>
    <property type="evidence" value="ECO:0007669"/>
    <property type="project" value="TreeGrafter"/>
</dbReference>
<dbReference type="PANTHER" id="PTHR37534:SF3">
    <property type="entry name" value="ZN(II)2CYS6 TRANSCRIPTION FACTOR (EUROFUNG)"/>
    <property type="match status" value="1"/>
</dbReference>
<dbReference type="PANTHER" id="PTHR37534">
    <property type="entry name" value="TRANSCRIPTIONAL ACTIVATOR PROTEIN UGA3"/>
    <property type="match status" value="1"/>
</dbReference>
<evidence type="ECO:0000256" key="3">
    <source>
        <dbReference type="SAM" id="MobiDB-lite"/>
    </source>
</evidence>
<dbReference type="AlphaFoldDB" id="A0A9P9EUF3"/>
<dbReference type="EMBL" id="JAGMUU010000009">
    <property type="protein sequence ID" value="KAH7145452.1"/>
    <property type="molecule type" value="Genomic_DNA"/>
</dbReference>
<dbReference type="GO" id="GO:0008270">
    <property type="term" value="F:zinc ion binding"/>
    <property type="evidence" value="ECO:0007669"/>
    <property type="project" value="InterPro"/>
</dbReference>
<protein>
    <submittedName>
        <fullName evidence="5">Fungal-specific transcription factor domain-containing protein</fullName>
    </submittedName>
</protein>
<comment type="caution">
    <text evidence="5">The sequence shown here is derived from an EMBL/GenBank/DDBJ whole genome shotgun (WGS) entry which is preliminary data.</text>
</comment>
<keyword evidence="2" id="KW-0539">Nucleus</keyword>
<feature type="domain" description="Zn(2)-C6 fungal-type" evidence="4">
    <location>
        <begin position="35"/>
        <end position="65"/>
    </location>
</feature>
<dbReference type="InterPro" id="IPR021858">
    <property type="entry name" value="Fun_TF"/>
</dbReference>
<dbReference type="PROSITE" id="PS50048">
    <property type="entry name" value="ZN2_CY6_FUNGAL_2"/>
    <property type="match status" value="1"/>
</dbReference>
<dbReference type="OrthoDB" id="5319341at2759"/>
<dbReference type="GO" id="GO:0000976">
    <property type="term" value="F:transcription cis-regulatory region binding"/>
    <property type="evidence" value="ECO:0007669"/>
    <property type="project" value="TreeGrafter"/>
</dbReference>
<organism evidence="5 6">
    <name type="scientific">Dactylonectria estremocensis</name>
    <dbReference type="NCBI Taxonomy" id="1079267"/>
    <lineage>
        <taxon>Eukaryota</taxon>
        <taxon>Fungi</taxon>
        <taxon>Dikarya</taxon>
        <taxon>Ascomycota</taxon>
        <taxon>Pezizomycotina</taxon>
        <taxon>Sordariomycetes</taxon>
        <taxon>Hypocreomycetidae</taxon>
        <taxon>Hypocreales</taxon>
        <taxon>Nectriaceae</taxon>
        <taxon>Dactylonectria</taxon>
    </lineage>
</organism>
<dbReference type="CDD" id="cd00067">
    <property type="entry name" value="GAL4"/>
    <property type="match status" value="1"/>
</dbReference>
<evidence type="ECO:0000313" key="5">
    <source>
        <dbReference type="EMBL" id="KAH7145452.1"/>
    </source>
</evidence>
<evidence type="ECO:0000256" key="2">
    <source>
        <dbReference type="ARBA" id="ARBA00023242"/>
    </source>
</evidence>
<dbReference type="Pfam" id="PF11951">
    <property type="entry name" value="Fungal_trans_2"/>
    <property type="match status" value="1"/>
</dbReference>
<dbReference type="Pfam" id="PF00172">
    <property type="entry name" value="Zn_clus"/>
    <property type="match status" value="1"/>
</dbReference>
<dbReference type="PROSITE" id="PS00463">
    <property type="entry name" value="ZN2_CY6_FUNGAL_1"/>
    <property type="match status" value="1"/>
</dbReference>
<name>A0A9P9EUF3_9HYPO</name>
<sequence length="719" mass="79545">MAGSSPPVTPTEPPAEQRFTRNRATRGKGLRKKTGCLTCRRRRVRCNEAKPVCGGCIRRMCDCVYETQDQPPVPKTPKLSTTAATATGTVMTISTPDDETANTEPNIVVVASTLDGKNVVCAISGPAQNPPNLSTGLSEDRELTSTCSHTQVPLSRSGVQNARNHTENIGFETKITTEGLGAGTVASANPHQPVEGGAHLGQAITSSLKEHQNLGHDSHAALSPCPQTTYTGLTGFGPGSISSNSHAVETPTARWLELLIGDAFLDNRALTDIGLEFNALGMFETTVAQTPVSVGVGEHQTSLFGTEIDALSATARTLHASLQERLPHLGIDQVSEKQAWYSMEPIKLSPQECRLFHHFVQNISQWIDLFEPKKPFGTFVPHLAMHNFGLMNAILALSARHLSLETNRASGQPELSLPDTNDAVRYYYKTLHYSQEAMRYETYKVSLELLAISIIISTYEMLDGSSTDWERHLKGVFWIQRSQVIHGDSGGLRQGVWWAWLCQDIWAAFREERKPLTFWRPTRSFDVLDPCELAARSVYLFAQVLSFCSREEREDDPTDFASRVFKADVLVEKWKDWKDHLTVEFESLPITPNSDEVFPPIWIHPPAFGVALQLYYCALSLISLHRPRAGGIDTYLEQKGILKQGIAMVCGIASTLTDFSSGVMSSQCVFIAGMSVEDAAQRTTVLKLLDDCKRRTGWPVKSLGDELSRIWQRYDKSIH</sequence>